<sequence>MNIKDQNQVKDVAQVRIFGRVVAEDMSIEEFDMVYGGSVPKQSGTVATDTAMQCDW</sequence>
<keyword evidence="2" id="KW-1185">Reference proteome</keyword>
<name>A0ABX7GUB1_9GAMM</name>
<evidence type="ECO:0000313" key="2">
    <source>
        <dbReference type="Proteomes" id="UP000663181"/>
    </source>
</evidence>
<proteinExistence type="predicted"/>
<dbReference type="RefSeq" id="WP_188795550.1">
    <property type="nucleotide sequence ID" value="NZ_BMIZ01000001.1"/>
</dbReference>
<gene>
    <name evidence="1" type="ORF">ISN74_19425</name>
</gene>
<accession>A0ABX7GUB1</accession>
<dbReference type="Proteomes" id="UP000663181">
    <property type="component" value="Chromosome"/>
</dbReference>
<organism evidence="1 2">
    <name type="scientific">Dyella caseinilytica</name>
    <dbReference type="NCBI Taxonomy" id="1849581"/>
    <lineage>
        <taxon>Bacteria</taxon>
        <taxon>Pseudomonadati</taxon>
        <taxon>Pseudomonadota</taxon>
        <taxon>Gammaproteobacteria</taxon>
        <taxon>Lysobacterales</taxon>
        <taxon>Rhodanobacteraceae</taxon>
        <taxon>Dyella</taxon>
    </lineage>
</organism>
<dbReference type="EMBL" id="CP064030">
    <property type="protein sequence ID" value="QRN53553.1"/>
    <property type="molecule type" value="Genomic_DNA"/>
</dbReference>
<reference evidence="1 2" key="1">
    <citation type="submission" date="2020-10" db="EMBL/GenBank/DDBJ databases">
        <title>Phylogeny of dyella-like bacteria.</title>
        <authorList>
            <person name="Fu J."/>
        </authorList>
    </citation>
    <scope>NUCLEOTIDE SEQUENCE [LARGE SCALE GENOMIC DNA]</scope>
    <source>
        <strain evidence="1 2">DHOB09</strain>
    </source>
</reference>
<evidence type="ECO:0000313" key="1">
    <source>
        <dbReference type="EMBL" id="QRN53553.1"/>
    </source>
</evidence>
<protein>
    <submittedName>
        <fullName evidence="1">Uncharacterized protein</fullName>
    </submittedName>
</protein>